<dbReference type="InterPro" id="IPR050128">
    <property type="entry name" value="Sulfate_adenylyltrnsfr_sub2"/>
</dbReference>
<sequence length="433" mass="49780">MIGIVCANNRHSLKNADKHYKNMELNITLSEALERASEGLRKKMLHSVELLQKAEKIALNYDAENGYYLAFSGGKDSQALFHMAQLAGVKFRGHMNLTSVDPPEVIRFVKKNYPEVELLKPGKSIFQSAVEKQILPTMRVRWCCAEYKETAGAGKVTLIGIRKAESSRRAKRNEVEINNRKFSGDLDGLDEYRQELKAKRARRKSKEQGVNITNADEEQTLGCIQGKESLLISPIIYWTEKDVWEFLNNVVKVPHCSLYDEGWHRIGCIGCPMSSHKQKRLENARYPHVKRGWIKAIKAIRNGKGFKEGYAWWNIREDMVPSDNVRGLLRKADAGYIKHPDPCHWLGDARRNNADVPHLQRRGCEQTTTGRQNRGIWKLAETGLSSNSSSDRLTEEQENEIAENIYDWWISGKSYKQWYAENFQQMKLDFGEF</sequence>
<proteinExistence type="predicted"/>
<dbReference type="PANTHER" id="PTHR43196">
    <property type="entry name" value="SULFATE ADENYLYLTRANSFERASE SUBUNIT 2"/>
    <property type="match status" value="1"/>
</dbReference>
<accession>A0A8S5Q4G0</accession>
<evidence type="ECO:0000259" key="1">
    <source>
        <dbReference type="Pfam" id="PF01507"/>
    </source>
</evidence>
<dbReference type="InterPro" id="IPR002500">
    <property type="entry name" value="PAPS_reduct_dom"/>
</dbReference>
<dbReference type="Gene3D" id="3.40.50.620">
    <property type="entry name" value="HUPs"/>
    <property type="match status" value="1"/>
</dbReference>
<name>A0A8S5Q4G0_9CAUD</name>
<organism evidence="2">
    <name type="scientific">Siphoviridae sp. cty1O100</name>
    <dbReference type="NCBI Taxonomy" id="2825743"/>
    <lineage>
        <taxon>Viruses</taxon>
        <taxon>Duplodnaviria</taxon>
        <taxon>Heunggongvirae</taxon>
        <taxon>Uroviricota</taxon>
        <taxon>Caudoviricetes</taxon>
    </lineage>
</organism>
<reference evidence="2" key="1">
    <citation type="journal article" date="2021" name="Proc. Natl. Acad. Sci. U.S.A.">
        <title>A Catalog of Tens of Thousands of Viruses from Human Metagenomes Reveals Hidden Associations with Chronic Diseases.</title>
        <authorList>
            <person name="Tisza M.J."/>
            <person name="Buck C.B."/>
        </authorList>
    </citation>
    <scope>NUCLEOTIDE SEQUENCE</scope>
    <source>
        <strain evidence="2">Cty1O100</strain>
    </source>
</reference>
<feature type="domain" description="Phosphoadenosine phosphosulphate reductase" evidence="1">
    <location>
        <begin position="68"/>
        <end position="272"/>
    </location>
</feature>
<dbReference type="SUPFAM" id="SSF52402">
    <property type="entry name" value="Adenine nucleotide alpha hydrolases-like"/>
    <property type="match status" value="1"/>
</dbReference>
<protein>
    <submittedName>
        <fullName evidence="2">Phosphoadenosine-phosphosulfate reductase</fullName>
    </submittedName>
</protein>
<evidence type="ECO:0000313" key="2">
    <source>
        <dbReference type="EMBL" id="DAE13896.1"/>
    </source>
</evidence>
<dbReference type="EMBL" id="BK015572">
    <property type="protein sequence ID" value="DAE13896.1"/>
    <property type="molecule type" value="Genomic_DNA"/>
</dbReference>
<dbReference type="GO" id="GO:0003824">
    <property type="term" value="F:catalytic activity"/>
    <property type="evidence" value="ECO:0007669"/>
    <property type="project" value="InterPro"/>
</dbReference>
<dbReference type="Pfam" id="PF01507">
    <property type="entry name" value="PAPS_reduct"/>
    <property type="match status" value="1"/>
</dbReference>
<dbReference type="InterPro" id="IPR014729">
    <property type="entry name" value="Rossmann-like_a/b/a_fold"/>
</dbReference>
<dbReference type="PANTHER" id="PTHR43196:SF2">
    <property type="entry name" value="PHOSPHOADENOSINE PHOSPHOSULFATE REDUCTASE"/>
    <property type="match status" value="1"/>
</dbReference>